<accession>A0A9K3EFQ2</accession>
<dbReference type="EMBL" id="MNCJ02000328">
    <property type="protein sequence ID" value="KAF5772322.1"/>
    <property type="molecule type" value="Genomic_DNA"/>
</dbReference>
<reference evidence="1" key="1">
    <citation type="journal article" date="2017" name="Nature">
        <title>The sunflower genome provides insights into oil metabolism, flowering and Asterid evolution.</title>
        <authorList>
            <person name="Badouin H."/>
            <person name="Gouzy J."/>
            <person name="Grassa C.J."/>
            <person name="Murat F."/>
            <person name="Staton S.E."/>
            <person name="Cottret L."/>
            <person name="Lelandais-Briere C."/>
            <person name="Owens G.L."/>
            <person name="Carrere S."/>
            <person name="Mayjonade B."/>
            <person name="Legrand L."/>
            <person name="Gill N."/>
            <person name="Kane N.C."/>
            <person name="Bowers J.E."/>
            <person name="Hubner S."/>
            <person name="Bellec A."/>
            <person name="Berard A."/>
            <person name="Berges H."/>
            <person name="Blanchet N."/>
            <person name="Boniface M.C."/>
            <person name="Brunel D."/>
            <person name="Catrice O."/>
            <person name="Chaidir N."/>
            <person name="Claudel C."/>
            <person name="Donnadieu C."/>
            <person name="Faraut T."/>
            <person name="Fievet G."/>
            <person name="Helmstetter N."/>
            <person name="King M."/>
            <person name="Knapp S.J."/>
            <person name="Lai Z."/>
            <person name="Le Paslier M.C."/>
            <person name="Lippi Y."/>
            <person name="Lorenzon L."/>
            <person name="Mandel J.R."/>
            <person name="Marage G."/>
            <person name="Marchand G."/>
            <person name="Marquand E."/>
            <person name="Bret-Mestries E."/>
            <person name="Morien E."/>
            <person name="Nambeesan S."/>
            <person name="Nguyen T."/>
            <person name="Pegot-Espagnet P."/>
            <person name="Pouilly N."/>
            <person name="Raftis F."/>
            <person name="Sallet E."/>
            <person name="Schiex T."/>
            <person name="Thomas J."/>
            <person name="Vandecasteele C."/>
            <person name="Vares D."/>
            <person name="Vear F."/>
            <person name="Vautrin S."/>
            <person name="Crespi M."/>
            <person name="Mangin B."/>
            <person name="Burke J.M."/>
            <person name="Salse J."/>
            <person name="Munos S."/>
            <person name="Vincourt P."/>
            <person name="Rieseberg L.H."/>
            <person name="Langlade N.B."/>
        </authorList>
    </citation>
    <scope>NUCLEOTIDE SEQUENCE</scope>
    <source>
        <tissue evidence="1">Leaves</tissue>
    </source>
</reference>
<reference evidence="1" key="2">
    <citation type="submission" date="2020-06" db="EMBL/GenBank/DDBJ databases">
        <title>Helianthus annuus Genome sequencing and assembly Release 2.</title>
        <authorList>
            <person name="Gouzy J."/>
            <person name="Langlade N."/>
            <person name="Munos S."/>
        </authorList>
    </citation>
    <scope>NUCLEOTIDE SEQUENCE</scope>
    <source>
        <tissue evidence="1">Leaves</tissue>
    </source>
</reference>
<name>A0A9K3EFQ2_HELAN</name>
<dbReference type="AlphaFoldDB" id="A0A9K3EFQ2"/>
<evidence type="ECO:0000313" key="2">
    <source>
        <dbReference type="Proteomes" id="UP000215914"/>
    </source>
</evidence>
<protein>
    <submittedName>
        <fullName evidence="1">Uncharacterized protein</fullName>
    </submittedName>
</protein>
<sequence length="54" mass="6490">MQIMVKREISYIIIHKHVLSLFYTVPMKCYELMMFGCLKPEGFQITSKKLLFFN</sequence>
<proteinExistence type="predicted"/>
<keyword evidence="2" id="KW-1185">Reference proteome</keyword>
<gene>
    <name evidence="1" type="ORF">HanXRQr2_Chr13g0575541</name>
</gene>
<organism evidence="1 2">
    <name type="scientific">Helianthus annuus</name>
    <name type="common">Common sunflower</name>
    <dbReference type="NCBI Taxonomy" id="4232"/>
    <lineage>
        <taxon>Eukaryota</taxon>
        <taxon>Viridiplantae</taxon>
        <taxon>Streptophyta</taxon>
        <taxon>Embryophyta</taxon>
        <taxon>Tracheophyta</taxon>
        <taxon>Spermatophyta</taxon>
        <taxon>Magnoliopsida</taxon>
        <taxon>eudicotyledons</taxon>
        <taxon>Gunneridae</taxon>
        <taxon>Pentapetalae</taxon>
        <taxon>asterids</taxon>
        <taxon>campanulids</taxon>
        <taxon>Asterales</taxon>
        <taxon>Asteraceae</taxon>
        <taxon>Asteroideae</taxon>
        <taxon>Heliantheae alliance</taxon>
        <taxon>Heliantheae</taxon>
        <taxon>Helianthus</taxon>
    </lineage>
</organism>
<comment type="caution">
    <text evidence="1">The sequence shown here is derived from an EMBL/GenBank/DDBJ whole genome shotgun (WGS) entry which is preliminary data.</text>
</comment>
<dbReference type="Gramene" id="mRNA:HanXRQr2_Chr13g0575541">
    <property type="protein sequence ID" value="CDS:HanXRQr2_Chr13g0575541.1"/>
    <property type="gene ID" value="HanXRQr2_Chr13g0575541"/>
</dbReference>
<dbReference type="Proteomes" id="UP000215914">
    <property type="component" value="Unassembled WGS sequence"/>
</dbReference>
<evidence type="ECO:0000313" key="1">
    <source>
        <dbReference type="EMBL" id="KAF5772322.1"/>
    </source>
</evidence>